<dbReference type="SUPFAM" id="SSF50447">
    <property type="entry name" value="Translation proteins"/>
    <property type="match status" value="1"/>
</dbReference>
<protein>
    <recommendedName>
        <fullName evidence="5">Ribosome maturation factor RimM</fullName>
    </recommendedName>
</protein>
<evidence type="ECO:0000259" key="6">
    <source>
        <dbReference type="Pfam" id="PF01782"/>
    </source>
</evidence>
<evidence type="ECO:0000256" key="3">
    <source>
        <dbReference type="ARBA" id="ARBA00022552"/>
    </source>
</evidence>
<dbReference type="SUPFAM" id="SSF50346">
    <property type="entry name" value="PRC-barrel domain"/>
    <property type="match status" value="1"/>
</dbReference>
<dbReference type="GO" id="GO:0043022">
    <property type="term" value="F:ribosome binding"/>
    <property type="evidence" value="ECO:0007669"/>
    <property type="project" value="InterPro"/>
</dbReference>
<dbReference type="Gene3D" id="2.30.30.240">
    <property type="entry name" value="PRC-barrel domain"/>
    <property type="match status" value="1"/>
</dbReference>
<dbReference type="Gene3D" id="2.40.30.60">
    <property type="entry name" value="RimM"/>
    <property type="match status" value="1"/>
</dbReference>
<feature type="domain" description="RimM N-terminal" evidence="6">
    <location>
        <begin position="7"/>
        <end position="88"/>
    </location>
</feature>
<dbReference type="Pfam" id="PF01782">
    <property type="entry name" value="RimM"/>
    <property type="match status" value="1"/>
</dbReference>
<comment type="domain">
    <text evidence="5">The PRC barrel domain binds ribosomal protein uS19.</text>
</comment>
<reference evidence="8" key="1">
    <citation type="submission" date="2020-08" db="EMBL/GenBank/DDBJ databases">
        <title>Genome public.</title>
        <authorList>
            <person name="Liu C."/>
            <person name="Sun Q."/>
        </authorList>
    </citation>
    <scope>NUCLEOTIDE SEQUENCE</scope>
    <source>
        <strain evidence="8">BX1005</strain>
    </source>
</reference>
<dbReference type="EMBL" id="JACOPH010000002">
    <property type="protein sequence ID" value="MBC5713413.1"/>
    <property type="molecule type" value="Genomic_DNA"/>
</dbReference>
<evidence type="ECO:0000256" key="1">
    <source>
        <dbReference type="ARBA" id="ARBA00022490"/>
    </source>
</evidence>
<dbReference type="GO" id="GO:0005737">
    <property type="term" value="C:cytoplasm"/>
    <property type="evidence" value="ECO:0007669"/>
    <property type="project" value="UniProtKB-SubCell"/>
</dbReference>
<proteinExistence type="inferred from homology"/>
<dbReference type="InterPro" id="IPR056792">
    <property type="entry name" value="PRC_RimM"/>
</dbReference>
<sequence length="173" mass="19515">MDDLLKVGVITSTHGIRGEVKVFPTTDDPKRFLDLEEIILDTGKEKKTLSIQYVKFFKNMVILKFKEFDNINDVEIYRQKDLYVTREQAVPLEENEYFIADLIGLKAVSDEGEELGEIADVLQTAANDIYVIKKKGTSDLLVPAIRECVLSVDIAGGMVTLHLLPGLREVNQK</sequence>
<accession>A0A923LP53</accession>
<evidence type="ECO:0000256" key="2">
    <source>
        <dbReference type="ARBA" id="ARBA00022517"/>
    </source>
</evidence>
<evidence type="ECO:0000256" key="5">
    <source>
        <dbReference type="HAMAP-Rule" id="MF_00014"/>
    </source>
</evidence>
<dbReference type="GO" id="GO:0042274">
    <property type="term" value="P:ribosomal small subunit biogenesis"/>
    <property type="evidence" value="ECO:0007669"/>
    <property type="project" value="UniProtKB-UniRule"/>
</dbReference>
<evidence type="ECO:0000259" key="7">
    <source>
        <dbReference type="Pfam" id="PF24986"/>
    </source>
</evidence>
<comment type="subcellular location">
    <subcellularLocation>
        <location evidence="5">Cytoplasm</location>
    </subcellularLocation>
</comment>
<name>A0A923LP53_9FIRM</name>
<dbReference type="RefSeq" id="WP_178050507.1">
    <property type="nucleotide sequence ID" value="NZ_JACOPH010000002.1"/>
</dbReference>
<dbReference type="NCBIfam" id="TIGR02273">
    <property type="entry name" value="16S_RimM"/>
    <property type="match status" value="1"/>
</dbReference>
<keyword evidence="2 5" id="KW-0690">Ribosome biogenesis</keyword>
<dbReference type="InterPro" id="IPR009000">
    <property type="entry name" value="Transl_B-barrel_sf"/>
</dbReference>
<evidence type="ECO:0000256" key="4">
    <source>
        <dbReference type="ARBA" id="ARBA00023186"/>
    </source>
</evidence>
<dbReference type="InterPro" id="IPR036976">
    <property type="entry name" value="RimM_N_sf"/>
</dbReference>
<keyword evidence="1 5" id="KW-0963">Cytoplasm</keyword>
<comment type="caution">
    <text evidence="8">The sequence shown here is derived from an EMBL/GenBank/DDBJ whole genome shotgun (WGS) entry which is preliminary data.</text>
</comment>
<organism evidence="8 9">
    <name type="scientific">Roseburia zhanii</name>
    <dbReference type="NCBI Taxonomy" id="2763064"/>
    <lineage>
        <taxon>Bacteria</taxon>
        <taxon>Bacillati</taxon>
        <taxon>Bacillota</taxon>
        <taxon>Clostridia</taxon>
        <taxon>Lachnospirales</taxon>
        <taxon>Lachnospiraceae</taxon>
        <taxon>Roseburia</taxon>
    </lineage>
</organism>
<keyword evidence="9" id="KW-1185">Reference proteome</keyword>
<evidence type="ECO:0000313" key="9">
    <source>
        <dbReference type="Proteomes" id="UP000606720"/>
    </source>
</evidence>
<keyword evidence="4 5" id="KW-0143">Chaperone</keyword>
<dbReference type="AlphaFoldDB" id="A0A923LP53"/>
<feature type="domain" description="Ribosome maturation factor RimM PRC barrel" evidence="7">
    <location>
        <begin position="101"/>
        <end position="165"/>
    </location>
</feature>
<dbReference type="InterPro" id="IPR002676">
    <property type="entry name" value="RimM_N"/>
</dbReference>
<dbReference type="GO" id="GO:0005840">
    <property type="term" value="C:ribosome"/>
    <property type="evidence" value="ECO:0007669"/>
    <property type="project" value="InterPro"/>
</dbReference>
<dbReference type="PANTHER" id="PTHR33692:SF1">
    <property type="entry name" value="RIBOSOME MATURATION FACTOR RIMM"/>
    <property type="match status" value="1"/>
</dbReference>
<dbReference type="PANTHER" id="PTHR33692">
    <property type="entry name" value="RIBOSOME MATURATION FACTOR RIMM"/>
    <property type="match status" value="1"/>
</dbReference>
<dbReference type="InterPro" id="IPR011961">
    <property type="entry name" value="RimM"/>
</dbReference>
<keyword evidence="3 5" id="KW-0698">rRNA processing</keyword>
<comment type="subunit">
    <text evidence="5">Binds ribosomal protein uS19.</text>
</comment>
<dbReference type="Proteomes" id="UP000606720">
    <property type="component" value="Unassembled WGS sequence"/>
</dbReference>
<comment type="function">
    <text evidence="5">An accessory protein needed during the final step in the assembly of 30S ribosomal subunit, possibly for assembly of the head region. Essential for efficient processing of 16S rRNA. May be needed both before and after RbfA during the maturation of 16S rRNA. It has affinity for free ribosomal 30S subunits but not for 70S ribosomes.</text>
</comment>
<gene>
    <name evidence="5 8" type="primary">rimM</name>
    <name evidence="8" type="ORF">H8S17_04155</name>
</gene>
<dbReference type="Pfam" id="PF24986">
    <property type="entry name" value="PRC_RimM"/>
    <property type="match status" value="1"/>
</dbReference>
<dbReference type="InterPro" id="IPR011033">
    <property type="entry name" value="PRC_barrel-like_sf"/>
</dbReference>
<dbReference type="HAMAP" id="MF_00014">
    <property type="entry name" value="Ribosome_mat_RimM"/>
    <property type="match status" value="1"/>
</dbReference>
<comment type="similarity">
    <text evidence="5">Belongs to the RimM family.</text>
</comment>
<dbReference type="GO" id="GO:0006364">
    <property type="term" value="P:rRNA processing"/>
    <property type="evidence" value="ECO:0007669"/>
    <property type="project" value="UniProtKB-UniRule"/>
</dbReference>
<evidence type="ECO:0000313" key="8">
    <source>
        <dbReference type="EMBL" id="MBC5713413.1"/>
    </source>
</evidence>